<evidence type="ECO:0000313" key="2">
    <source>
        <dbReference type="EMBL" id="GAA3365208.1"/>
    </source>
</evidence>
<organism evidence="2 3">
    <name type="scientific">Saccharopolyspora gregorii</name>
    <dbReference type="NCBI Taxonomy" id="33914"/>
    <lineage>
        <taxon>Bacteria</taxon>
        <taxon>Bacillati</taxon>
        <taxon>Actinomycetota</taxon>
        <taxon>Actinomycetes</taxon>
        <taxon>Pseudonocardiales</taxon>
        <taxon>Pseudonocardiaceae</taxon>
        <taxon>Saccharopolyspora</taxon>
    </lineage>
</organism>
<name>A0ABP6S0W7_9PSEU</name>
<evidence type="ECO:0000256" key="1">
    <source>
        <dbReference type="SAM" id="MobiDB-lite"/>
    </source>
</evidence>
<keyword evidence="3" id="KW-1185">Reference proteome</keyword>
<dbReference type="EMBL" id="BAAAYK010000038">
    <property type="protein sequence ID" value="GAA3365208.1"/>
    <property type="molecule type" value="Genomic_DNA"/>
</dbReference>
<feature type="region of interest" description="Disordered" evidence="1">
    <location>
        <begin position="21"/>
        <end position="61"/>
    </location>
</feature>
<evidence type="ECO:0000313" key="3">
    <source>
        <dbReference type="Proteomes" id="UP001500483"/>
    </source>
</evidence>
<dbReference type="Proteomes" id="UP001500483">
    <property type="component" value="Unassembled WGS sequence"/>
</dbReference>
<comment type="caution">
    <text evidence="2">The sequence shown here is derived from an EMBL/GenBank/DDBJ whole genome shotgun (WGS) entry which is preliminary data.</text>
</comment>
<proteinExistence type="predicted"/>
<sequence>MILRKTRLSQWWFGKFGLGLGKDGSDGQAAGSGQGEAAYRASPPGRFAVGGESGAGSNTAAVKENSPGLTAFLAVHLQQHLRDYGTGKGGRLFWGTRSRERLPSTV</sequence>
<gene>
    <name evidence="2" type="ORF">GCM10020366_64210</name>
</gene>
<reference evidence="3" key="1">
    <citation type="journal article" date="2019" name="Int. J. Syst. Evol. Microbiol.">
        <title>The Global Catalogue of Microorganisms (GCM) 10K type strain sequencing project: providing services to taxonomists for standard genome sequencing and annotation.</title>
        <authorList>
            <consortium name="The Broad Institute Genomics Platform"/>
            <consortium name="The Broad Institute Genome Sequencing Center for Infectious Disease"/>
            <person name="Wu L."/>
            <person name="Ma J."/>
        </authorList>
    </citation>
    <scope>NUCLEOTIDE SEQUENCE [LARGE SCALE GENOMIC DNA]</scope>
    <source>
        <strain evidence="3">JCM 9687</strain>
    </source>
</reference>
<protein>
    <submittedName>
        <fullName evidence="2">Uncharacterized protein</fullName>
    </submittedName>
</protein>
<accession>A0ABP6S0W7</accession>